<dbReference type="GO" id="GO:0005886">
    <property type="term" value="C:plasma membrane"/>
    <property type="evidence" value="ECO:0007669"/>
    <property type="project" value="UniProtKB-SubCell"/>
</dbReference>
<feature type="transmembrane region" description="Helical" evidence="5">
    <location>
        <begin position="343"/>
        <end position="362"/>
    </location>
</feature>
<dbReference type="PANTHER" id="PTHR42718">
    <property type="entry name" value="MAJOR FACILITATOR SUPERFAMILY MULTIDRUG TRANSPORTER MFSC"/>
    <property type="match status" value="1"/>
</dbReference>
<dbReference type="GO" id="GO:0022857">
    <property type="term" value="F:transmembrane transporter activity"/>
    <property type="evidence" value="ECO:0007669"/>
    <property type="project" value="InterPro"/>
</dbReference>
<dbReference type="InterPro" id="IPR036259">
    <property type="entry name" value="MFS_trans_sf"/>
</dbReference>
<dbReference type="EMBL" id="JACHJS010000001">
    <property type="protein sequence ID" value="MBB4965586.1"/>
    <property type="molecule type" value="Genomic_DNA"/>
</dbReference>
<dbReference type="PANTHER" id="PTHR42718:SF39">
    <property type="entry name" value="ACTINORHODIN TRANSPORTER-RELATED"/>
    <property type="match status" value="1"/>
</dbReference>
<evidence type="ECO:0000313" key="7">
    <source>
        <dbReference type="EMBL" id="MBB4965586.1"/>
    </source>
</evidence>
<feature type="transmembrane region" description="Helical" evidence="5">
    <location>
        <begin position="203"/>
        <end position="226"/>
    </location>
</feature>
<comment type="caution">
    <text evidence="7">The sequence shown here is derived from an EMBL/GenBank/DDBJ whole genome shotgun (WGS) entry which is preliminary data.</text>
</comment>
<dbReference type="Gene3D" id="1.20.1720.10">
    <property type="entry name" value="Multidrug resistance protein D"/>
    <property type="match status" value="1"/>
</dbReference>
<dbReference type="RefSeq" id="WP_246445205.1">
    <property type="nucleotide sequence ID" value="NZ_BAABAI010000029.1"/>
</dbReference>
<keyword evidence="3 5" id="KW-1133">Transmembrane helix</keyword>
<feature type="domain" description="Major facilitator superfamily (MFS) profile" evidence="6">
    <location>
        <begin position="18"/>
        <end position="480"/>
    </location>
</feature>
<feature type="transmembrane region" description="Helical" evidence="5">
    <location>
        <begin position="146"/>
        <end position="166"/>
    </location>
</feature>
<dbReference type="Gene3D" id="1.20.1250.20">
    <property type="entry name" value="MFS general substrate transporter like domains"/>
    <property type="match status" value="1"/>
</dbReference>
<comment type="subcellular location">
    <subcellularLocation>
        <location evidence="1">Cell membrane</location>
        <topology evidence="1">Multi-pass membrane protein</topology>
    </subcellularLocation>
</comment>
<evidence type="ECO:0000256" key="2">
    <source>
        <dbReference type="ARBA" id="ARBA00022692"/>
    </source>
</evidence>
<feature type="transmembrane region" description="Helical" evidence="5">
    <location>
        <begin position="84"/>
        <end position="109"/>
    </location>
</feature>
<accession>A0A7W7T305</accession>
<feature type="transmembrane region" description="Helical" evidence="5">
    <location>
        <begin position="282"/>
        <end position="303"/>
    </location>
</feature>
<dbReference type="SUPFAM" id="SSF103473">
    <property type="entry name" value="MFS general substrate transporter"/>
    <property type="match status" value="1"/>
</dbReference>
<dbReference type="CDD" id="cd17321">
    <property type="entry name" value="MFS_MMR_MDR_like"/>
    <property type="match status" value="1"/>
</dbReference>
<feature type="transmembrane region" description="Helical" evidence="5">
    <location>
        <begin position="374"/>
        <end position="397"/>
    </location>
</feature>
<evidence type="ECO:0000259" key="6">
    <source>
        <dbReference type="PROSITE" id="PS50850"/>
    </source>
</evidence>
<proteinExistence type="predicted"/>
<keyword evidence="4 5" id="KW-0472">Membrane</keyword>
<feature type="transmembrane region" description="Helical" evidence="5">
    <location>
        <begin position="55"/>
        <end position="72"/>
    </location>
</feature>
<organism evidence="7 8">
    <name type="scientific">Saccharothrix violaceirubra</name>
    <dbReference type="NCBI Taxonomy" id="413306"/>
    <lineage>
        <taxon>Bacteria</taxon>
        <taxon>Bacillati</taxon>
        <taxon>Actinomycetota</taxon>
        <taxon>Actinomycetes</taxon>
        <taxon>Pseudonocardiales</taxon>
        <taxon>Pseudonocardiaceae</taxon>
        <taxon>Saccharothrix</taxon>
    </lineage>
</organism>
<evidence type="ECO:0000256" key="3">
    <source>
        <dbReference type="ARBA" id="ARBA00022989"/>
    </source>
</evidence>
<reference evidence="7 8" key="1">
    <citation type="submission" date="2020-08" db="EMBL/GenBank/DDBJ databases">
        <title>Sequencing the genomes of 1000 actinobacteria strains.</title>
        <authorList>
            <person name="Klenk H.-P."/>
        </authorList>
    </citation>
    <scope>NUCLEOTIDE SEQUENCE [LARGE SCALE GENOMIC DNA]</scope>
    <source>
        <strain evidence="7 8">DSM 45084</strain>
    </source>
</reference>
<evidence type="ECO:0000313" key="8">
    <source>
        <dbReference type="Proteomes" id="UP000542674"/>
    </source>
</evidence>
<keyword evidence="8" id="KW-1185">Reference proteome</keyword>
<feature type="transmembrane region" description="Helical" evidence="5">
    <location>
        <begin position="115"/>
        <end position="134"/>
    </location>
</feature>
<gene>
    <name evidence="7" type="ORF">F4559_002945</name>
</gene>
<protein>
    <submittedName>
        <fullName evidence="7">EmrB/QacA subfamily drug resistance transporter</fullName>
    </submittedName>
</protein>
<sequence length="494" mass="50844">MSAPMDAPPRPTGRTWFGIGVVLLAAFMGQIDMFIVNVASPPIQADLDATFGQMQFVIEGYVIAYAAGMVAGGKLGDRIGRRKVFLYGVAAFTVTSLLCALCPTAPLLIGARVLQGAAAAVLMPQVLSIIQTTFPDARDRRRAVGAYGAVIGLGVIVGLIGGGLLLQLDVAGLEWRTIFLINVPIGVAILVAAPTVRESRGPAAAPLDVVGTVLTATALPVLLIPLSLGPEHGWPPWIWPWFPVAALLTAGLFRYETRLAARGGDPLLPPGILRRPGFPTSMAAVTVFFSGNAGYFLVLTYHLQSGLALGPLDTGLVFVPLGAGFALASVAGRRLAERHGARVLIAGALLMAISFVPIPFIVHADAGVQSLALGAAIGLSGIGQGLVVSPLIAIVMAQVPDEMAGAGSGVLNTVTQAAMALGVAVVGTVYRAVLGANPQRTGDSVPAADFAAAFTITCVLLCLLALATAVLSGLLGRMLRRRDVTLKPAAVEVL</sequence>
<feature type="transmembrane region" description="Helical" evidence="5">
    <location>
        <begin position="315"/>
        <end position="331"/>
    </location>
</feature>
<dbReference type="Pfam" id="PF07690">
    <property type="entry name" value="MFS_1"/>
    <property type="match status" value="1"/>
</dbReference>
<feature type="transmembrane region" description="Helical" evidence="5">
    <location>
        <begin position="450"/>
        <end position="475"/>
    </location>
</feature>
<feature type="transmembrane region" description="Helical" evidence="5">
    <location>
        <begin position="238"/>
        <end position="255"/>
    </location>
</feature>
<feature type="transmembrane region" description="Helical" evidence="5">
    <location>
        <begin position="409"/>
        <end position="430"/>
    </location>
</feature>
<dbReference type="PROSITE" id="PS50850">
    <property type="entry name" value="MFS"/>
    <property type="match status" value="1"/>
</dbReference>
<dbReference type="AlphaFoldDB" id="A0A7W7T305"/>
<dbReference type="InterPro" id="IPR020846">
    <property type="entry name" value="MFS_dom"/>
</dbReference>
<feature type="transmembrane region" description="Helical" evidence="5">
    <location>
        <begin position="178"/>
        <end position="196"/>
    </location>
</feature>
<dbReference type="Proteomes" id="UP000542674">
    <property type="component" value="Unassembled WGS sequence"/>
</dbReference>
<dbReference type="InterPro" id="IPR011701">
    <property type="entry name" value="MFS"/>
</dbReference>
<keyword evidence="2 5" id="KW-0812">Transmembrane</keyword>
<name>A0A7W7T305_9PSEU</name>
<evidence type="ECO:0000256" key="5">
    <source>
        <dbReference type="SAM" id="Phobius"/>
    </source>
</evidence>
<evidence type="ECO:0000256" key="1">
    <source>
        <dbReference type="ARBA" id="ARBA00004651"/>
    </source>
</evidence>
<evidence type="ECO:0000256" key="4">
    <source>
        <dbReference type="ARBA" id="ARBA00023136"/>
    </source>
</evidence>